<evidence type="ECO:0000256" key="7">
    <source>
        <dbReference type="ARBA" id="ARBA00023136"/>
    </source>
</evidence>
<keyword evidence="7" id="KW-0472">Membrane</keyword>
<evidence type="ECO:0000256" key="9">
    <source>
        <dbReference type="ARBA" id="ARBA00023316"/>
    </source>
</evidence>
<keyword evidence="1" id="KW-1003">Cell membrane</keyword>
<evidence type="ECO:0000256" key="5">
    <source>
        <dbReference type="ARBA" id="ARBA00022960"/>
    </source>
</evidence>
<keyword evidence="4" id="KW-0808">Transferase</keyword>
<dbReference type="SUPFAM" id="SSF53756">
    <property type="entry name" value="UDP-Glycosyltransferase/glycogen phosphorylase"/>
    <property type="match status" value="1"/>
</dbReference>
<evidence type="ECO:0000256" key="2">
    <source>
        <dbReference type="ARBA" id="ARBA00022618"/>
    </source>
</evidence>
<accession>A0AAQ3TD64</accession>
<evidence type="ECO:0000256" key="1">
    <source>
        <dbReference type="ARBA" id="ARBA00022475"/>
    </source>
</evidence>
<dbReference type="Gene3D" id="3.40.50.2000">
    <property type="entry name" value="Glycogen Phosphorylase B"/>
    <property type="match status" value="2"/>
</dbReference>
<feature type="domain" description="Glycosyltransferase family 28 N-terminal" evidence="11">
    <location>
        <begin position="83"/>
        <end position="204"/>
    </location>
</feature>
<dbReference type="CDD" id="cd03785">
    <property type="entry name" value="GT28_MurG"/>
    <property type="match status" value="1"/>
</dbReference>
<name>A0AAQ3TD64_PASNO</name>
<evidence type="ECO:0000313" key="13">
    <source>
        <dbReference type="EMBL" id="WVZ70549.1"/>
    </source>
</evidence>
<evidence type="ECO:0000256" key="4">
    <source>
        <dbReference type="ARBA" id="ARBA00022679"/>
    </source>
</evidence>
<dbReference type="Proteomes" id="UP001341281">
    <property type="component" value="Chromosome 04"/>
</dbReference>
<keyword evidence="3" id="KW-0328">Glycosyltransferase</keyword>
<dbReference type="Pfam" id="PF03033">
    <property type="entry name" value="Glyco_transf_28"/>
    <property type="match status" value="1"/>
</dbReference>
<evidence type="ECO:0000313" key="14">
    <source>
        <dbReference type="Proteomes" id="UP001341281"/>
    </source>
</evidence>
<keyword evidence="2" id="KW-0132">Cell division</keyword>
<keyword evidence="6" id="KW-0573">Peptidoglycan synthesis</keyword>
<reference evidence="13 14" key="1">
    <citation type="submission" date="2024-02" db="EMBL/GenBank/DDBJ databases">
        <title>High-quality chromosome-scale genome assembly of Pensacola bahiagrass (Paspalum notatum Flugge var. saurae).</title>
        <authorList>
            <person name="Vega J.M."/>
            <person name="Podio M."/>
            <person name="Orjuela J."/>
            <person name="Siena L.A."/>
            <person name="Pessino S.C."/>
            <person name="Combes M.C."/>
            <person name="Mariac C."/>
            <person name="Albertini E."/>
            <person name="Pupilli F."/>
            <person name="Ortiz J.P.A."/>
            <person name="Leblanc O."/>
        </authorList>
    </citation>
    <scope>NUCLEOTIDE SEQUENCE [LARGE SCALE GENOMIC DNA]</scope>
    <source>
        <strain evidence="13">R1</strain>
        <tissue evidence="13">Leaf</tissue>
    </source>
</reference>
<dbReference type="GO" id="GO:0051301">
    <property type="term" value="P:cell division"/>
    <property type="evidence" value="ECO:0007669"/>
    <property type="project" value="UniProtKB-KW"/>
</dbReference>
<gene>
    <name evidence="13" type="ORF">U9M48_019208</name>
</gene>
<evidence type="ECO:0000259" key="11">
    <source>
        <dbReference type="Pfam" id="PF03033"/>
    </source>
</evidence>
<dbReference type="AlphaFoldDB" id="A0AAQ3TD64"/>
<dbReference type="GO" id="GO:0050511">
    <property type="term" value="F:undecaprenyldiphospho-muramoylpentapeptide beta-N-acetylglucosaminyltransferase activity"/>
    <property type="evidence" value="ECO:0007669"/>
    <property type="project" value="InterPro"/>
</dbReference>
<dbReference type="GO" id="GO:0005975">
    <property type="term" value="P:carbohydrate metabolic process"/>
    <property type="evidence" value="ECO:0007669"/>
    <property type="project" value="InterPro"/>
</dbReference>
<protein>
    <submittedName>
        <fullName evidence="13">Uncharacterized protein</fullName>
    </submittedName>
</protein>
<dbReference type="PANTHER" id="PTHR21015">
    <property type="entry name" value="UDP-N-ACETYLGLUCOSAMINE--N-ACETYLMURAMYL-(PENTAPEPTIDE) PYROPHOSPHORYL-UNDECAPRENOL N-ACETYLGLUCOSAMINE TRANSFERASE 1"/>
    <property type="match status" value="1"/>
</dbReference>
<feature type="compositionally biased region" description="Polar residues" evidence="10">
    <location>
        <begin position="48"/>
        <end position="63"/>
    </location>
</feature>
<keyword evidence="8" id="KW-0131">Cell cycle</keyword>
<evidence type="ECO:0000256" key="8">
    <source>
        <dbReference type="ARBA" id="ARBA00023306"/>
    </source>
</evidence>
<feature type="region of interest" description="Disordered" evidence="10">
    <location>
        <begin position="48"/>
        <end position="71"/>
    </location>
</feature>
<dbReference type="GO" id="GO:0008360">
    <property type="term" value="P:regulation of cell shape"/>
    <property type="evidence" value="ECO:0007669"/>
    <property type="project" value="UniProtKB-KW"/>
</dbReference>
<keyword evidence="5" id="KW-0133">Cell shape</keyword>
<dbReference type="GO" id="GO:0071555">
    <property type="term" value="P:cell wall organization"/>
    <property type="evidence" value="ECO:0007669"/>
    <property type="project" value="UniProtKB-KW"/>
</dbReference>
<evidence type="ECO:0000256" key="10">
    <source>
        <dbReference type="SAM" id="MobiDB-lite"/>
    </source>
</evidence>
<dbReference type="Pfam" id="PF04101">
    <property type="entry name" value="Glyco_tran_28_C"/>
    <property type="match status" value="1"/>
</dbReference>
<dbReference type="HAMAP" id="MF_00033">
    <property type="entry name" value="MurG"/>
    <property type="match status" value="1"/>
</dbReference>
<evidence type="ECO:0000256" key="6">
    <source>
        <dbReference type="ARBA" id="ARBA00022984"/>
    </source>
</evidence>
<sequence>MAAAAAKLASPARSTISFLRLRGSQTPNLLFPARAAAPTRVLLRCHLSPSSESIPTPTHTTSDSGRDPDPSEDSLRFAFACGGAGAGGRVYSAIALADELQASLPSSRSLILGAPAPSLESSAAAAASYPFASVPPRCLPRGILASALHLRRFRPNVLVATGGAPTLPACLAALLLGLPFVIQDQDAFPAPSTRLLAPFARRVFLAFNAPVRLLPKRKCAVYGNPVRMSILKCQVSKTEALAQFFPRAGLLSEQDAQVLLVLGGAEGSPEINVAVLNIYYEMLRKRKDRYIIWQTGTETFCEMESLVRGHRRLFLTPFLHELEMAYAASDVVISRAGAMTCTEILATGKPPILIPLPTILDHHQTRNAYIMADIMGAKVITEDELDSSSLTSAVDEIFGDEKLMADMSLKALTAARPNASADIIRDIYQSQYAADTILYVWKMITA</sequence>
<evidence type="ECO:0000256" key="3">
    <source>
        <dbReference type="ARBA" id="ARBA00022676"/>
    </source>
</evidence>
<dbReference type="InterPro" id="IPR007235">
    <property type="entry name" value="Glyco_trans_28_C"/>
</dbReference>
<dbReference type="InterPro" id="IPR006009">
    <property type="entry name" value="GlcNAc_MurG"/>
</dbReference>
<evidence type="ECO:0000259" key="12">
    <source>
        <dbReference type="Pfam" id="PF04101"/>
    </source>
</evidence>
<dbReference type="PANTHER" id="PTHR21015:SF22">
    <property type="entry name" value="GLYCOSYLTRANSFERASE"/>
    <property type="match status" value="1"/>
</dbReference>
<dbReference type="EMBL" id="CP144748">
    <property type="protein sequence ID" value="WVZ70549.1"/>
    <property type="molecule type" value="Genomic_DNA"/>
</dbReference>
<organism evidence="13 14">
    <name type="scientific">Paspalum notatum var. saurae</name>
    <dbReference type="NCBI Taxonomy" id="547442"/>
    <lineage>
        <taxon>Eukaryota</taxon>
        <taxon>Viridiplantae</taxon>
        <taxon>Streptophyta</taxon>
        <taxon>Embryophyta</taxon>
        <taxon>Tracheophyta</taxon>
        <taxon>Spermatophyta</taxon>
        <taxon>Magnoliopsida</taxon>
        <taxon>Liliopsida</taxon>
        <taxon>Poales</taxon>
        <taxon>Poaceae</taxon>
        <taxon>PACMAD clade</taxon>
        <taxon>Panicoideae</taxon>
        <taxon>Andropogonodae</taxon>
        <taxon>Paspaleae</taxon>
        <taxon>Paspalinae</taxon>
        <taxon>Paspalum</taxon>
    </lineage>
</organism>
<keyword evidence="14" id="KW-1185">Reference proteome</keyword>
<keyword evidence="9" id="KW-0961">Cell wall biogenesis/degradation</keyword>
<feature type="domain" description="Glycosyl transferase family 28 C-terminal" evidence="12">
    <location>
        <begin position="258"/>
        <end position="416"/>
    </location>
</feature>
<dbReference type="InterPro" id="IPR004276">
    <property type="entry name" value="GlycoTrans_28_N"/>
</dbReference>
<proteinExistence type="inferred from homology"/>